<evidence type="ECO:0000313" key="4">
    <source>
        <dbReference type="Proteomes" id="UP001060368"/>
    </source>
</evidence>
<dbReference type="Pfam" id="PF17884">
    <property type="entry name" value="DUF5591"/>
    <property type="match status" value="1"/>
</dbReference>
<dbReference type="Gene3D" id="3.40.50.10630">
    <property type="entry name" value="Uracil-DNA glycosylase-like"/>
    <property type="match status" value="1"/>
</dbReference>
<evidence type="ECO:0000313" key="3">
    <source>
        <dbReference type="EMBL" id="UUX92419.1"/>
    </source>
</evidence>
<keyword evidence="1" id="KW-0819">tRNA processing</keyword>
<name>A0A9E7PLM6_9EURY</name>
<dbReference type="InterPro" id="IPR036895">
    <property type="entry name" value="Uracil-DNA_glycosylase-like_sf"/>
</dbReference>
<accession>A0A9E7PLM6</accession>
<gene>
    <name evidence="3" type="ORF">L6E24_13940</name>
</gene>
<dbReference type="EMBL" id="CP096115">
    <property type="protein sequence ID" value="UUX92419.1"/>
    <property type="molecule type" value="Genomic_DNA"/>
</dbReference>
<dbReference type="KEGG" id="mend:L6E24_13940"/>
<keyword evidence="4" id="KW-1185">Reference proteome</keyword>
<proteinExistence type="predicted"/>
<dbReference type="GeneID" id="74308826"/>
<dbReference type="SUPFAM" id="SSF52141">
    <property type="entry name" value="Uracil-DNA glycosylase-like"/>
    <property type="match status" value="1"/>
</dbReference>
<reference evidence="3" key="1">
    <citation type="submission" date="2022-04" db="EMBL/GenBank/DDBJ databases">
        <title>Complete genome of Methanoplanus endosymbiosus DSM 3599.</title>
        <authorList>
            <person name="Chen S.-C."/>
            <person name="You Y.-T."/>
            <person name="Zhou Y.-Z."/>
            <person name="Lai M.-C."/>
        </authorList>
    </citation>
    <scope>NUCLEOTIDE SEQUENCE</scope>
    <source>
        <strain evidence="3">DSM 3599</strain>
    </source>
</reference>
<dbReference type="AlphaFoldDB" id="A0A9E7PLM6"/>
<sequence length="214" mass="25218">MPEKNYVTDRKGREFEIYDPPFYRPEFNRAHRYIIDEYRVEGKDIAIFIPCALRKPYSESPSHRLFQGIIDGVLEPEQYHKVIFGSCGVVPSELELMYPFANYHYMLGKCTDDKVKQDFHEIEVGKLLEYFDKTKDTYRIRIAYCIGPFRKAMVEACRISGTEMHLLPSDPMIDKMYDIDCPFPEGSLSMQEYIDEFRSGLEMVRDEVYSLKSH</sequence>
<organism evidence="3 4">
    <name type="scientific">Methanoplanus endosymbiosus</name>
    <dbReference type="NCBI Taxonomy" id="33865"/>
    <lineage>
        <taxon>Archaea</taxon>
        <taxon>Methanobacteriati</taxon>
        <taxon>Methanobacteriota</taxon>
        <taxon>Stenosarchaea group</taxon>
        <taxon>Methanomicrobia</taxon>
        <taxon>Methanomicrobiales</taxon>
        <taxon>Methanomicrobiaceae</taxon>
        <taxon>Methanoplanus</taxon>
    </lineage>
</organism>
<dbReference type="GO" id="GO:0008033">
    <property type="term" value="P:tRNA processing"/>
    <property type="evidence" value="ECO:0007669"/>
    <property type="project" value="UniProtKB-KW"/>
</dbReference>
<feature type="domain" description="DUF5591" evidence="2">
    <location>
        <begin position="33"/>
        <end position="163"/>
    </location>
</feature>
<evidence type="ECO:0000259" key="2">
    <source>
        <dbReference type="Pfam" id="PF17884"/>
    </source>
</evidence>
<dbReference type="Proteomes" id="UP001060368">
    <property type="component" value="Chromosome"/>
</dbReference>
<protein>
    <submittedName>
        <fullName evidence="3">DUF5591 domain-containing protein</fullName>
    </submittedName>
</protein>
<dbReference type="InterPro" id="IPR040777">
    <property type="entry name" value="DUF5591"/>
</dbReference>
<dbReference type="RefSeq" id="WP_257742568.1">
    <property type="nucleotide sequence ID" value="NZ_CP096115.1"/>
</dbReference>
<evidence type="ECO:0000256" key="1">
    <source>
        <dbReference type="ARBA" id="ARBA00022694"/>
    </source>
</evidence>